<evidence type="ECO:0000313" key="10">
    <source>
        <dbReference type="EMBL" id="VEN63134.1"/>
    </source>
</evidence>
<evidence type="ECO:0000256" key="1">
    <source>
        <dbReference type="ARBA" id="ARBA00004651"/>
    </source>
</evidence>
<dbReference type="InterPro" id="IPR050549">
    <property type="entry name" value="MFS_Trehalose_Transporter"/>
</dbReference>
<name>A0A653DSG4_CALMS</name>
<evidence type="ECO:0000256" key="5">
    <source>
        <dbReference type="ARBA" id="ARBA00022692"/>
    </source>
</evidence>
<keyword evidence="11" id="KW-1185">Reference proteome</keyword>
<keyword evidence="6 8" id="KW-1133">Transmembrane helix</keyword>
<feature type="transmembrane region" description="Helical" evidence="8">
    <location>
        <begin position="293"/>
        <end position="311"/>
    </location>
</feature>
<dbReference type="PANTHER" id="PTHR48021:SF46">
    <property type="entry name" value="MAJOR FACILITATOR SUPERFAMILY (MFS) PROFILE DOMAIN-CONTAINING PROTEIN"/>
    <property type="match status" value="1"/>
</dbReference>
<evidence type="ECO:0000256" key="6">
    <source>
        <dbReference type="ARBA" id="ARBA00022989"/>
    </source>
</evidence>
<dbReference type="AlphaFoldDB" id="A0A653DSG4"/>
<feature type="transmembrane region" description="Helical" evidence="8">
    <location>
        <begin position="91"/>
        <end position="112"/>
    </location>
</feature>
<comment type="subcellular location">
    <subcellularLocation>
        <location evidence="1">Cell membrane</location>
        <topology evidence="1">Multi-pass membrane protein</topology>
    </subcellularLocation>
</comment>
<dbReference type="EMBL" id="CAACVG010014414">
    <property type="protein sequence ID" value="VEN63134.1"/>
    <property type="molecule type" value="Genomic_DNA"/>
</dbReference>
<dbReference type="SUPFAM" id="SSF103473">
    <property type="entry name" value="MFS general substrate transporter"/>
    <property type="match status" value="1"/>
</dbReference>
<dbReference type="FunFam" id="1.20.1250.20:FF:000218">
    <property type="entry name" value="facilitated trehalose transporter Tret1"/>
    <property type="match status" value="1"/>
</dbReference>
<feature type="transmembrane region" description="Helical" evidence="8">
    <location>
        <begin position="175"/>
        <end position="196"/>
    </location>
</feature>
<keyword evidence="2" id="KW-0813">Transport</keyword>
<dbReference type="GO" id="GO:0022857">
    <property type="term" value="F:transmembrane transporter activity"/>
    <property type="evidence" value="ECO:0007669"/>
    <property type="project" value="InterPro"/>
</dbReference>
<evidence type="ECO:0000313" key="11">
    <source>
        <dbReference type="Proteomes" id="UP000410492"/>
    </source>
</evidence>
<dbReference type="Pfam" id="PF00083">
    <property type="entry name" value="Sugar_tr"/>
    <property type="match status" value="1"/>
</dbReference>
<feature type="transmembrane region" description="Helical" evidence="8">
    <location>
        <begin position="323"/>
        <end position="344"/>
    </location>
</feature>
<feature type="transmembrane region" description="Helical" evidence="8">
    <location>
        <begin position="118"/>
        <end position="138"/>
    </location>
</feature>
<evidence type="ECO:0000256" key="7">
    <source>
        <dbReference type="ARBA" id="ARBA00023136"/>
    </source>
</evidence>
<feature type="transmembrane region" description="Helical" evidence="8">
    <location>
        <begin position="62"/>
        <end position="84"/>
    </location>
</feature>
<dbReference type="InterPro" id="IPR005828">
    <property type="entry name" value="MFS_sugar_transport-like"/>
</dbReference>
<dbReference type="Proteomes" id="UP000410492">
    <property type="component" value="Unassembled WGS sequence"/>
</dbReference>
<sequence>MMYFIQKAFPARKDGGVLTQYLAVVSASICTFTAGINYGWPLPSLKRLMSDEFPLEVTEEDASYITIANNLGNLLGGVLSTFFVDKIGRKHASMVFAVLLMVNLVMIYISWLHIGVLYAARIIGGIGEGGPFVILVTYAAELASPKIRGALCSLLTIAYIAGSLFINVVGSFFDIYKTALICLAFPLLFLATIACMPDTPYYYLLRKDDDAALRSLKFFRMTDDVEKEAEELKLAVARQMSEKGRLVDLFLIDSNRKALILTTFARVFQQWSGASAFGQFYQTILEQSTDMSPVLGSSVIIIVQIVAILFSTSFVDRLGRKPIIVISYSVNCAILLVFATFLTIRDSTSIDTSSFSWLPLPLLTAFTTCFWGGVGNVLGFLINEMYSASIKPVALAVASIVYAISVMTATKFFHYTMYQFGMAVPLYVFAFCSFVGIFYYQFVLIETKGKTLEEIQLELKGVKKCAKDSF</sequence>
<evidence type="ECO:0000256" key="8">
    <source>
        <dbReference type="SAM" id="Phobius"/>
    </source>
</evidence>
<dbReference type="Gene3D" id="1.20.1250.20">
    <property type="entry name" value="MFS general substrate transporter like domains"/>
    <property type="match status" value="1"/>
</dbReference>
<feature type="transmembrane region" description="Helical" evidence="8">
    <location>
        <begin position="258"/>
        <end position="281"/>
    </location>
</feature>
<proteinExistence type="predicted"/>
<feature type="transmembrane region" description="Helical" evidence="8">
    <location>
        <begin position="150"/>
        <end position="169"/>
    </location>
</feature>
<dbReference type="InterPro" id="IPR036259">
    <property type="entry name" value="MFS_trans_sf"/>
</dbReference>
<accession>A0A653DSG4</accession>
<dbReference type="InterPro" id="IPR020846">
    <property type="entry name" value="MFS_dom"/>
</dbReference>
<keyword evidence="7 8" id="KW-0472">Membrane</keyword>
<dbReference type="PROSITE" id="PS00217">
    <property type="entry name" value="SUGAR_TRANSPORT_2"/>
    <property type="match status" value="1"/>
</dbReference>
<feature type="transmembrane region" description="Helical" evidence="8">
    <location>
        <begin position="420"/>
        <end position="440"/>
    </location>
</feature>
<dbReference type="OrthoDB" id="6133115at2759"/>
<feature type="transmembrane region" description="Helical" evidence="8">
    <location>
        <begin position="21"/>
        <end position="42"/>
    </location>
</feature>
<dbReference type="InterPro" id="IPR005829">
    <property type="entry name" value="Sugar_transporter_CS"/>
</dbReference>
<evidence type="ECO:0000259" key="9">
    <source>
        <dbReference type="PROSITE" id="PS50850"/>
    </source>
</evidence>
<dbReference type="PROSITE" id="PS50850">
    <property type="entry name" value="MFS"/>
    <property type="match status" value="1"/>
</dbReference>
<dbReference type="PANTHER" id="PTHR48021">
    <property type="match status" value="1"/>
</dbReference>
<reference evidence="10 11" key="1">
    <citation type="submission" date="2019-01" db="EMBL/GenBank/DDBJ databases">
        <authorList>
            <person name="Sayadi A."/>
        </authorList>
    </citation>
    <scope>NUCLEOTIDE SEQUENCE [LARGE SCALE GENOMIC DNA]</scope>
</reference>
<feature type="domain" description="Major facilitator superfamily (MFS) profile" evidence="9">
    <location>
        <begin position="23"/>
        <end position="448"/>
    </location>
</feature>
<dbReference type="GO" id="GO:0005886">
    <property type="term" value="C:plasma membrane"/>
    <property type="evidence" value="ECO:0007669"/>
    <property type="project" value="UniProtKB-SubCell"/>
</dbReference>
<evidence type="ECO:0000256" key="2">
    <source>
        <dbReference type="ARBA" id="ARBA00022448"/>
    </source>
</evidence>
<feature type="transmembrane region" description="Helical" evidence="8">
    <location>
        <begin position="393"/>
        <end position="414"/>
    </location>
</feature>
<evidence type="ECO:0000256" key="4">
    <source>
        <dbReference type="ARBA" id="ARBA00022597"/>
    </source>
</evidence>
<protein>
    <recommendedName>
        <fullName evidence="9">Major facilitator superfamily (MFS) profile domain-containing protein</fullName>
    </recommendedName>
</protein>
<feature type="transmembrane region" description="Helical" evidence="8">
    <location>
        <begin position="356"/>
        <end position="381"/>
    </location>
</feature>
<gene>
    <name evidence="10" type="ORF">CALMAC_LOCUS20048</name>
</gene>
<keyword evidence="5 8" id="KW-0812">Transmembrane</keyword>
<evidence type="ECO:0000256" key="3">
    <source>
        <dbReference type="ARBA" id="ARBA00022475"/>
    </source>
</evidence>
<organism evidence="10 11">
    <name type="scientific">Callosobruchus maculatus</name>
    <name type="common">Southern cowpea weevil</name>
    <name type="synonym">Pulse bruchid</name>
    <dbReference type="NCBI Taxonomy" id="64391"/>
    <lineage>
        <taxon>Eukaryota</taxon>
        <taxon>Metazoa</taxon>
        <taxon>Ecdysozoa</taxon>
        <taxon>Arthropoda</taxon>
        <taxon>Hexapoda</taxon>
        <taxon>Insecta</taxon>
        <taxon>Pterygota</taxon>
        <taxon>Neoptera</taxon>
        <taxon>Endopterygota</taxon>
        <taxon>Coleoptera</taxon>
        <taxon>Polyphaga</taxon>
        <taxon>Cucujiformia</taxon>
        <taxon>Chrysomeloidea</taxon>
        <taxon>Chrysomelidae</taxon>
        <taxon>Bruchinae</taxon>
        <taxon>Bruchini</taxon>
        <taxon>Callosobruchus</taxon>
    </lineage>
</organism>
<keyword evidence="4" id="KW-0762">Sugar transport</keyword>
<keyword evidence="3" id="KW-1003">Cell membrane</keyword>